<dbReference type="InterPro" id="IPR024934">
    <property type="entry name" value="Rubredoxin-like_dom"/>
</dbReference>
<dbReference type="PROSITE" id="PS50903">
    <property type="entry name" value="RUBREDOXIN_LIKE"/>
    <property type="match status" value="1"/>
</dbReference>
<reference evidence="8" key="2">
    <citation type="journal article" date="2021" name="PeerJ">
        <title>Extensive microbial diversity within the chicken gut microbiome revealed by metagenomics and culture.</title>
        <authorList>
            <person name="Gilroy R."/>
            <person name="Ravi A."/>
            <person name="Getino M."/>
            <person name="Pursley I."/>
            <person name="Horton D.L."/>
            <person name="Alikhan N.F."/>
            <person name="Baker D."/>
            <person name="Gharbi K."/>
            <person name="Hall N."/>
            <person name="Watson M."/>
            <person name="Adriaenssens E.M."/>
            <person name="Foster-Nyarko E."/>
            <person name="Jarju S."/>
            <person name="Secka A."/>
            <person name="Antonio M."/>
            <person name="Oren A."/>
            <person name="Chaudhuri R.R."/>
            <person name="La Ragione R."/>
            <person name="Hildebrand F."/>
            <person name="Pallen M.J."/>
        </authorList>
    </citation>
    <scope>NUCLEOTIDE SEQUENCE</scope>
    <source>
        <strain evidence="8">CHK152-2994</strain>
    </source>
</reference>
<dbReference type="PROSITE" id="PS50905">
    <property type="entry name" value="FERRITIN_LIKE"/>
    <property type="match status" value="1"/>
</dbReference>
<protein>
    <submittedName>
        <fullName evidence="8">Rubrerythrin family protein</fullName>
    </submittedName>
</protein>
<dbReference type="Proteomes" id="UP000824139">
    <property type="component" value="Unassembled WGS sequence"/>
</dbReference>
<dbReference type="Gene3D" id="1.20.1260.10">
    <property type="match status" value="1"/>
</dbReference>
<dbReference type="InterPro" id="IPR048574">
    <property type="entry name" value="RUBY_RBDX"/>
</dbReference>
<dbReference type="CDD" id="cd00729">
    <property type="entry name" value="rubredoxin_SM"/>
    <property type="match status" value="1"/>
</dbReference>
<dbReference type="GO" id="GO:0005506">
    <property type="term" value="F:iron ion binding"/>
    <property type="evidence" value="ECO:0007669"/>
    <property type="project" value="InterPro"/>
</dbReference>
<evidence type="ECO:0000256" key="2">
    <source>
        <dbReference type="ARBA" id="ARBA00022448"/>
    </source>
</evidence>
<keyword evidence="3" id="KW-0479">Metal-binding</keyword>
<dbReference type="PANTHER" id="PTHR43865:SF1">
    <property type="entry name" value="RUBRERYTHRIN-RELATED"/>
    <property type="match status" value="1"/>
</dbReference>
<evidence type="ECO:0000313" key="9">
    <source>
        <dbReference type="Proteomes" id="UP000824139"/>
    </source>
</evidence>
<accession>A0A9D1K3D5</accession>
<dbReference type="EMBL" id="DVJO01000048">
    <property type="protein sequence ID" value="HIS82386.1"/>
    <property type="molecule type" value="Genomic_DNA"/>
</dbReference>
<dbReference type="InterPro" id="IPR009078">
    <property type="entry name" value="Ferritin-like_SF"/>
</dbReference>
<evidence type="ECO:0000313" key="8">
    <source>
        <dbReference type="EMBL" id="HIS82386.1"/>
    </source>
</evidence>
<sequence>MDLKGSKTEKNLMAAFAGESQARNKYTYYASQAKKEGFVQISRIFEETANNEKEHAKLWFKALHGEKIPDTLTNLQDAADGENYEWTDMYAQFAREAKEEGFDTLAILFEMVGKIEKEHEDRYRKLLEAVKNGTVFEKSEEVVWECGNCGHVVKGEKAPQLCPVCKHPQAYFFIKAQNY</sequence>
<organism evidence="8 9">
    <name type="scientific">Candidatus Scatenecus faecavium</name>
    <dbReference type="NCBI Taxonomy" id="2840915"/>
    <lineage>
        <taxon>Bacteria</taxon>
        <taxon>Candidatus Scatenecus</taxon>
    </lineage>
</organism>
<reference evidence="8" key="1">
    <citation type="submission" date="2020-10" db="EMBL/GenBank/DDBJ databases">
        <authorList>
            <person name="Gilroy R."/>
        </authorList>
    </citation>
    <scope>NUCLEOTIDE SEQUENCE</scope>
    <source>
        <strain evidence="8">CHK152-2994</strain>
    </source>
</reference>
<dbReference type="InterPro" id="IPR012347">
    <property type="entry name" value="Ferritin-like"/>
</dbReference>
<dbReference type="Pfam" id="PF02915">
    <property type="entry name" value="Rubrerythrin"/>
    <property type="match status" value="1"/>
</dbReference>
<keyword evidence="2" id="KW-0813">Transport</keyword>
<comment type="caution">
    <text evidence="8">The sequence shown here is derived from an EMBL/GenBank/DDBJ whole genome shotgun (WGS) entry which is preliminary data.</text>
</comment>
<evidence type="ECO:0000256" key="5">
    <source>
        <dbReference type="ARBA" id="ARBA00023004"/>
    </source>
</evidence>
<dbReference type="PANTHER" id="PTHR43865">
    <property type="entry name" value="RUBRERYTHRIN-RELATED"/>
    <property type="match status" value="1"/>
</dbReference>
<feature type="domain" description="Rubredoxin-like" evidence="6">
    <location>
        <begin position="141"/>
        <end position="175"/>
    </location>
</feature>
<comment type="cofactor">
    <cofactor evidence="1">
        <name>Fe(3+)</name>
        <dbReference type="ChEBI" id="CHEBI:29034"/>
    </cofactor>
</comment>
<dbReference type="NCBIfam" id="NF045767">
    <property type="entry name" value="RuberyRbr"/>
    <property type="match status" value="1"/>
</dbReference>
<gene>
    <name evidence="8" type="ORF">IAD41_02105</name>
</gene>
<evidence type="ECO:0000259" key="7">
    <source>
        <dbReference type="PROSITE" id="PS50905"/>
    </source>
</evidence>
<keyword evidence="4" id="KW-0249">Electron transport</keyword>
<dbReference type="Pfam" id="PF21349">
    <property type="entry name" value="RUBY_RBDX"/>
    <property type="match status" value="1"/>
</dbReference>
<dbReference type="CDD" id="cd01041">
    <property type="entry name" value="Rubrerythrin"/>
    <property type="match status" value="1"/>
</dbReference>
<dbReference type="AlphaFoldDB" id="A0A9D1K3D5"/>
<evidence type="ECO:0000256" key="4">
    <source>
        <dbReference type="ARBA" id="ARBA00022982"/>
    </source>
</evidence>
<dbReference type="SUPFAM" id="SSF57802">
    <property type="entry name" value="Rubredoxin-like"/>
    <property type="match status" value="1"/>
</dbReference>
<keyword evidence="5" id="KW-0408">Iron</keyword>
<evidence type="ECO:0000256" key="1">
    <source>
        <dbReference type="ARBA" id="ARBA00001965"/>
    </source>
</evidence>
<dbReference type="GO" id="GO:0016491">
    <property type="term" value="F:oxidoreductase activity"/>
    <property type="evidence" value="ECO:0007669"/>
    <property type="project" value="InterPro"/>
</dbReference>
<dbReference type="InterPro" id="IPR009040">
    <property type="entry name" value="Ferritin-like_diiron"/>
</dbReference>
<evidence type="ECO:0000259" key="6">
    <source>
        <dbReference type="PROSITE" id="PS50903"/>
    </source>
</evidence>
<proteinExistence type="predicted"/>
<feature type="domain" description="Ferritin-like diiron" evidence="7">
    <location>
        <begin position="2"/>
        <end position="134"/>
    </location>
</feature>
<dbReference type="InterPro" id="IPR003251">
    <property type="entry name" value="Rr_diiron-bd_dom"/>
</dbReference>
<name>A0A9D1K3D5_9BACT</name>
<dbReference type="Gene3D" id="2.20.28.10">
    <property type="match status" value="1"/>
</dbReference>
<evidence type="ECO:0000256" key="3">
    <source>
        <dbReference type="ARBA" id="ARBA00022723"/>
    </source>
</evidence>
<dbReference type="InterPro" id="IPR052364">
    <property type="entry name" value="Rubrerythrin"/>
</dbReference>
<dbReference type="SUPFAM" id="SSF47240">
    <property type="entry name" value="Ferritin-like"/>
    <property type="match status" value="1"/>
</dbReference>